<feature type="transmembrane region" description="Helical" evidence="2">
    <location>
        <begin position="91"/>
        <end position="111"/>
    </location>
</feature>
<evidence type="ECO:0000256" key="1">
    <source>
        <dbReference type="SAM" id="MobiDB-lite"/>
    </source>
</evidence>
<feature type="transmembrane region" description="Helical" evidence="2">
    <location>
        <begin position="171"/>
        <end position="192"/>
    </location>
</feature>
<dbReference type="AlphaFoldDB" id="A0A1I2XM85"/>
<feature type="transmembrane region" description="Helical" evidence="2">
    <location>
        <begin position="123"/>
        <end position="141"/>
    </location>
</feature>
<dbReference type="EMBL" id="FONR01000048">
    <property type="protein sequence ID" value="SFH13806.1"/>
    <property type="molecule type" value="Genomic_DNA"/>
</dbReference>
<name>A0A1I2XM85_9ACTN</name>
<feature type="transmembrane region" description="Helical" evidence="2">
    <location>
        <begin position="148"/>
        <end position="165"/>
    </location>
</feature>
<proteinExistence type="predicted"/>
<evidence type="ECO:0000313" key="3">
    <source>
        <dbReference type="EMBL" id="SFH13806.1"/>
    </source>
</evidence>
<gene>
    <name evidence="3" type="ORF">SAMN02787118_14817</name>
</gene>
<evidence type="ECO:0000256" key="2">
    <source>
        <dbReference type="SAM" id="Phobius"/>
    </source>
</evidence>
<dbReference type="Proteomes" id="UP000181942">
    <property type="component" value="Unassembled WGS sequence"/>
</dbReference>
<feature type="transmembrane region" description="Helical" evidence="2">
    <location>
        <begin position="59"/>
        <end position="79"/>
    </location>
</feature>
<organism evidence="3 4">
    <name type="scientific">Streptomyces mirabilis</name>
    <dbReference type="NCBI Taxonomy" id="68239"/>
    <lineage>
        <taxon>Bacteria</taxon>
        <taxon>Bacillati</taxon>
        <taxon>Actinomycetota</taxon>
        <taxon>Actinomycetes</taxon>
        <taxon>Kitasatosporales</taxon>
        <taxon>Streptomycetaceae</taxon>
        <taxon>Streptomyces</taxon>
    </lineage>
</organism>
<feature type="region of interest" description="Disordered" evidence="1">
    <location>
        <begin position="203"/>
        <end position="241"/>
    </location>
</feature>
<reference evidence="3 4" key="1">
    <citation type="submission" date="2016-10" db="EMBL/GenBank/DDBJ databases">
        <authorList>
            <person name="de Groot N.N."/>
        </authorList>
    </citation>
    <scope>NUCLEOTIDE SEQUENCE [LARGE SCALE GENOMIC DNA]</scope>
    <source>
        <strain evidence="3 4">OK461</strain>
    </source>
</reference>
<evidence type="ECO:0000313" key="4">
    <source>
        <dbReference type="Proteomes" id="UP000181942"/>
    </source>
</evidence>
<keyword evidence="2" id="KW-0472">Membrane</keyword>
<protein>
    <submittedName>
        <fullName evidence="3">Uncharacterized protein</fullName>
    </submittedName>
</protein>
<keyword evidence="2" id="KW-0812">Transmembrane</keyword>
<keyword evidence="2" id="KW-1133">Transmembrane helix</keyword>
<accession>A0A1I2XM85</accession>
<sequence length="241" mass="25662">MAGLAVTLLVYSGLLAVSVREEDSFVEVSWTSSAADRLRPYGTAVTERSTAFLHDGVQALTWTLALALLPLAALSLLWLAQRDQQAYMRLAIALLLSGTAGLGVFAVVRRWPVREESLFGDYLALPGVRAGWYVLMALAVVATTSKTWTRATVLLIALLAAGAGVSTGSSLWLAALLAVVVPLLAWYAAGYFPQGIEKHVRRGANASPAGHSRARALSFRPPTRAPELTDTPEPAPLRQAG</sequence>